<protein>
    <recommendedName>
        <fullName evidence="6 7">Thioredoxin</fullName>
    </recommendedName>
</protein>
<dbReference type="Pfam" id="PF00085">
    <property type="entry name" value="Thioredoxin"/>
    <property type="match status" value="1"/>
</dbReference>
<evidence type="ECO:0000313" key="9">
    <source>
        <dbReference type="EMBL" id="GAA1929408.1"/>
    </source>
</evidence>
<evidence type="ECO:0000256" key="2">
    <source>
        <dbReference type="ARBA" id="ARBA00022448"/>
    </source>
</evidence>
<keyword evidence="5" id="KW-0676">Redox-active center</keyword>
<dbReference type="Gene3D" id="3.40.30.10">
    <property type="entry name" value="Glutaredoxin"/>
    <property type="match status" value="1"/>
</dbReference>
<evidence type="ECO:0000256" key="7">
    <source>
        <dbReference type="PIRNR" id="PIRNR000077"/>
    </source>
</evidence>
<dbReference type="SUPFAM" id="SSF52833">
    <property type="entry name" value="Thioredoxin-like"/>
    <property type="match status" value="1"/>
</dbReference>
<dbReference type="InterPro" id="IPR036249">
    <property type="entry name" value="Thioredoxin-like_sf"/>
</dbReference>
<dbReference type="EMBL" id="BAAAMJ010000054">
    <property type="protein sequence ID" value="GAA1929408.1"/>
    <property type="molecule type" value="Genomic_DNA"/>
</dbReference>
<evidence type="ECO:0000259" key="8">
    <source>
        <dbReference type="PROSITE" id="PS51352"/>
    </source>
</evidence>
<reference evidence="9 10" key="1">
    <citation type="journal article" date="2019" name="Int. J. Syst. Evol. Microbiol.">
        <title>The Global Catalogue of Microorganisms (GCM) 10K type strain sequencing project: providing services to taxonomists for standard genome sequencing and annotation.</title>
        <authorList>
            <consortium name="The Broad Institute Genomics Platform"/>
            <consortium name="The Broad Institute Genome Sequencing Center for Infectious Disease"/>
            <person name="Wu L."/>
            <person name="Ma J."/>
        </authorList>
    </citation>
    <scope>NUCLEOTIDE SEQUENCE [LARGE SCALE GENOMIC DNA]</scope>
    <source>
        <strain evidence="9 10">JCM 13581</strain>
    </source>
</reference>
<evidence type="ECO:0000256" key="4">
    <source>
        <dbReference type="ARBA" id="ARBA00023157"/>
    </source>
</evidence>
<dbReference type="PROSITE" id="PS51352">
    <property type="entry name" value="THIOREDOXIN_2"/>
    <property type="match status" value="1"/>
</dbReference>
<dbReference type="RefSeq" id="WP_344264838.1">
    <property type="nucleotide sequence ID" value="NZ_BAAAMJ010000054.1"/>
</dbReference>
<sequence length="107" mass="12007">MMVKEVTDESFDRDVLGSDKPVLVDFWASWCAPCRELAPTLDAIAAEHGEKLEIVKLNIEENPATTSRYRVMSIPVMKVFRNGVVVKSIMGAKPKAKLERKLQDFIG</sequence>
<name>A0ABN2PSC1_9ACTN</name>
<dbReference type="PRINTS" id="PR00421">
    <property type="entry name" value="THIOREDOXIN"/>
</dbReference>
<proteinExistence type="inferred from homology"/>
<comment type="caution">
    <text evidence="9">The sequence shown here is derived from an EMBL/GenBank/DDBJ whole genome shotgun (WGS) entry which is preliminary data.</text>
</comment>
<dbReference type="PIRSF" id="PIRSF000077">
    <property type="entry name" value="Thioredoxin"/>
    <property type="match status" value="1"/>
</dbReference>
<keyword evidence="10" id="KW-1185">Reference proteome</keyword>
<dbReference type="CDD" id="cd02947">
    <property type="entry name" value="TRX_family"/>
    <property type="match status" value="1"/>
</dbReference>
<evidence type="ECO:0000256" key="3">
    <source>
        <dbReference type="ARBA" id="ARBA00022982"/>
    </source>
</evidence>
<dbReference type="InterPro" id="IPR017937">
    <property type="entry name" value="Thioredoxin_CS"/>
</dbReference>
<evidence type="ECO:0000256" key="1">
    <source>
        <dbReference type="ARBA" id="ARBA00008987"/>
    </source>
</evidence>
<accession>A0ABN2PSC1</accession>
<dbReference type="Proteomes" id="UP001501303">
    <property type="component" value="Unassembled WGS sequence"/>
</dbReference>
<feature type="domain" description="Thioredoxin" evidence="8">
    <location>
        <begin position="1"/>
        <end position="107"/>
    </location>
</feature>
<keyword evidence="4" id="KW-1015">Disulfide bond</keyword>
<dbReference type="PANTHER" id="PTHR45663:SF11">
    <property type="entry name" value="GEO12009P1"/>
    <property type="match status" value="1"/>
</dbReference>
<organism evidence="9 10">
    <name type="scientific">Streptomyces sodiiphilus</name>
    <dbReference type="NCBI Taxonomy" id="226217"/>
    <lineage>
        <taxon>Bacteria</taxon>
        <taxon>Bacillati</taxon>
        <taxon>Actinomycetota</taxon>
        <taxon>Actinomycetes</taxon>
        <taxon>Kitasatosporales</taxon>
        <taxon>Streptomycetaceae</taxon>
        <taxon>Streptomyces</taxon>
    </lineage>
</organism>
<comment type="similarity">
    <text evidence="1 7">Belongs to the thioredoxin family.</text>
</comment>
<evidence type="ECO:0000313" key="10">
    <source>
        <dbReference type="Proteomes" id="UP001501303"/>
    </source>
</evidence>
<dbReference type="InterPro" id="IPR005746">
    <property type="entry name" value="Thioredoxin"/>
</dbReference>
<evidence type="ECO:0000256" key="6">
    <source>
        <dbReference type="NCBIfam" id="TIGR01068"/>
    </source>
</evidence>
<dbReference type="InterPro" id="IPR013766">
    <property type="entry name" value="Thioredoxin_domain"/>
</dbReference>
<keyword evidence="3" id="KW-0249">Electron transport</keyword>
<evidence type="ECO:0000256" key="5">
    <source>
        <dbReference type="ARBA" id="ARBA00023284"/>
    </source>
</evidence>
<dbReference type="PROSITE" id="PS00194">
    <property type="entry name" value="THIOREDOXIN_1"/>
    <property type="match status" value="1"/>
</dbReference>
<dbReference type="PANTHER" id="PTHR45663">
    <property type="entry name" value="GEO12009P1"/>
    <property type="match status" value="1"/>
</dbReference>
<dbReference type="NCBIfam" id="TIGR01068">
    <property type="entry name" value="thioredoxin"/>
    <property type="match status" value="1"/>
</dbReference>
<keyword evidence="2" id="KW-0813">Transport</keyword>
<gene>
    <name evidence="9" type="primary">trxA_4</name>
    <name evidence="9" type="ORF">GCM10009716_41350</name>
</gene>